<dbReference type="Proteomes" id="UP001320706">
    <property type="component" value="Unassembled WGS sequence"/>
</dbReference>
<proteinExistence type="predicted"/>
<gene>
    <name evidence="1" type="ORF">M8818_002049</name>
</gene>
<keyword evidence="2" id="KW-1185">Reference proteome</keyword>
<organism evidence="1 2">
    <name type="scientific">Zalaria obscura</name>
    <dbReference type="NCBI Taxonomy" id="2024903"/>
    <lineage>
        <taxon>Eukaryota</taxon>
        <taxon>Fungi</taxon>
        <taxon>Dikarya</taxon>
        <taxon>Ascomycota</taxon>
        <taxon>Pezizomycotina</taxon>
        <taxon>Dothideomycetes</taxon>
        <taxon>Dothideomycetidae</taxon>
        <taxon>Dothideales</taxon>
        <taxon>Zalariaceae</taxon>
        <taxon>Zalaria</taxon>
    </lineage>
</organism>
<comment type="caution">
    <text evidence="1">The sequence shown here is derived from an EMBL/GenBank/DDBJ whole genome shotgun (WGS) entry which is preliminary data.</text>
</comment>
<name>A0ACC3SM08_9PEZI</name>
<evidence type="ECO:0000313" key="1">
    <source>
        <dbReference type="EMBL" id="KAK8215428.1"/>
    </source>
</evidence>
<dbReference type="EMBL" id="JAMKPW020000008">
    <property type="protein sequence ID" value="KAK8215428.1"/>
    <property type="molecule type" value="Genomic_DNA"/>
</dbReference>
<sequence>MSAVMDGLRGCTGLGILLHMEVYRTLSQQVSGLVHWSGYPIVFGSKTGLVDSTQSNSTLKDQPMDAIDSNRQELSFRASCYSALPSPDFLS</sequence>
<accession>A0ACC3SM08</accession>
<reference evidence="1" key="1">
    <citation type="submission" date="2024-02" db="EMBL/GenBank/DDBJ databases">
        <title>Metagenome Assembled Genome of Zalaria obscura JY119.</title>
        <authorList>
            <person name="Vighnesh L."/>
            <person name="Jagadeeshwari U."/>
            <person name="Venkata Ramana C."/>
            <person name="Sasikala C."/>
        </authorList>
    </citation>
    <scope>NUCLEOTIDE SEQUENCE</scope>
    <source>
        <strain evidence="1">JY119</strain>
    </source>
</reference>
<evidence type="ECO:0000313" key="2">
    <source>
        <dbReference type="Proteomes" id="UP001320706"/>
    </source>
</evidence>
<protein>
    <submittedName>
        <fullName evidence="1">Uncharacterized protein</fullName>
    </submittedName>
</protein>